<dbReference type="EMBL" id="ABLOKC030000026">
    <property type="protein sequence ID" value="EML1473212.1"/>
    <property type="molecule type" value="Genomic_DNA"/>
</dbReference>
<dbReference type="RefSeq" id="WP_043084649.1">
    <property type="nucleotide sequence ID" value="NZ_CBCSIS010000001.1"/>
</dbReference>
<dbReference type="AlphaFoldDB" id="A0A089PNV9"/>
<dbReference type="EMBL" id="JAVDNV010000001">
    <property type="protein sequence ID" value="MDQ2307929.1"/>
    <property type="molecule type" value="Genomic_DNA"/>
</dbReference>
<keyword evidence="4" id="KW-1185">Reference proteome</keyword>
<protein>
    <submittedName>
        <fullName evidence="3">Regulatory protein YcgZ</fullName>
    </submittedName>
    <submittedName>
        <fullName evidence="2">Two-component-system connector protein YcgZ</fullName>
    </submittedName>
</protein>
<reference evidence="3" key="2">
    <citation type="submission" date="2023-08" db="EMBL/GenBank/DDBJ databases">
        <title>WGS of pathogenic bacterial species, Los Angeles County Public Health Laboratories.</title>
        <authorList>
            <person name="Garrigues J.M."/>
            <person name="Green N.M."/>
        </authorList>
    </citation>
    <scope>NUCLEOTIDE SEQUENCE</scope>
    <source>
        <strain evidence="3">LACPHL-BACT-2023-00068</strain>
    </source>
</reference>
<dbReference type="STRING" id="61647.LG71_19320"/>
<evidence type="ECO:0000313" key="1">
    <source>
        <dbReference type="EMBL" id="EML1473212.1"/>
    </source>
</evidence>
<dbReference type="OrthoDB" id="6420902at2"/>
<dbReference type="PATRIC" id="fig|61647.13.peg.3607"/>
<dbReference type="eggNOG" id="ENOG5032RTK">
    <property type="taxonomic scope" value="Bacteria"/>
</dbReference>
<dbReference type="NCBIfam" id="NF040640">
    <property type="entry name" value="YcgZ_fam"/>
    <property type="match status" value="1"/>
</dbReference>
<evidence type="ECO:0000313" key="3">
    <source>
        <dbReference type="EMBL" id="MDQ2307929.1"/>
    </source>
</evidence>
<dbReference type="Proteomes" id="UP000036196">
    <property type="component" value="Unassembled WGS sequence"/>
</dbReference>
<evidence type="ECO:0000313" key="2">
    <source>
        <dbReference type="EMBL" id="KMK11666.1"/>
    </source>
</evidence>
<dbReference type="Proteomes" id="UP001236270">
    <property type="component" value="Unassembled WGS sequence"/>
</dbReference>
<accession>A0A089PNV9</accession>
<reference evidence="1" key="3">
    <citation type="submission" date="2024-02" db="EMBL/GenBank/DDBJ databases">
        <authorList>
            <consortium name="Clinical and Environmental Microbiology Branch: Whole genome sequencing antimicrobial resistance pathogens in the healthcare setting"/>
        </authorList>
    </citation>
    <scope>NUCLEOTIDE SEQUENCE</scope>
    <source>
        <strain evidence="1">2021DK-00143</strain>
    </source>
</reference>
<dbReference type="KEGG" id="pge:LG71_19320"/>
<dbReference type="GeneID" id="61384508"/>
<gene>
    <name evidence="3" type="primary">ycgZ</name>
    <name evidence="2" type="ORF">ABW06_20295</name>
    <name evidence="1" type="ORF">QEG54_004004</name>
    <name evidence="3" type="ORF">RBJ30_02260</name>
</gene>
<reference evidence="2 4" key="1">
    <citation type="submission" date="2015-05" db="EMBL/GenBank/DDBJ databases">
        <title>Genome sequences of Pluralibacter gergoviae.</title>
        <authorList>
            <person name="Greninger A.L."/>
            <person name="Miller S."/>
        </authorList>
    </citation>
    <scope>NUCLEOTIDE SEQUENCE [LARGE SCALE GENOMIC DNA]</scope>
    <source>
        <strain evidence="2 4">JS81F13</strain>
    </source>
</reference>
<dbReference type="Gene3D" id="1.20.5.5260">
    <property type="match status" value="1"/>
</dbReference>
<dbReference type="InterPro" id="IPR024753">
    <property type="entry name" value="AriR"/>
</dbReference>
<dbReference type="GO" id="GO:0071468">
    <property type="term" value="P:cellular response to acidic pH"/>
    <property type="evidence" value="ECO:0007669"/>
    <property type="project" value="InterPro"/>
</dbReference>
<comment type="caution">
    <text evidence="2">The sequence shown here is derived from an EMBL/GenBank/DDBJ whole genome shotgun (WGS) entry which is preliminary data.</text>
</comment>
<organism evidence="2 4">
    <name type="scientific">Pluralibacter gergoviae</name>
    <name type="common">Enterobacter gergoviae</name>
    <dbReference type="NCBI Taxonomy" id="61647"/>
    <lineage>
        <taxon>Bacteria</taxon>
        <taxon>Pseudomonadati</taxon>
        <taxon>Pseudomonadota</taxon>
        <taxon>Gammaproteobacteria</taxon>
        <taxon>Enterobacterales</taxon>
        <taxon>Enterobacteriaceae</taxon>
        <taxon>Pluralibacter</taxon>
    </lineage>
</organism>
<name>A0A089PNV9_PLUGE</name>
<sequence>MRQNGYFPDTAGAIALYFSEKAVPSQQETLGQIVVEILRDGKTLNRKMLCTKLLGRLEKAHDAEQENHYHQLLGMLFER</sequence>
<evidence type="ECO:0000313" key="4">
    <source>
        <dbReference type="Proteomes" id="UP000036196"/>
    </source>
</evidence>
<dbReference type="Pfam" id="PF10798">
    <property type="entry name" value="YmgB"/>
    <property type="match status" value="1"/>
</dbReference>
<proteinExistence type="predicted"/>
<dbReference type="EMBL" id="LDZF01000026">
    <property type="protein sequence ID" value="KMK11666.1"/>
    <property type="molecule type" value="Genomic_DNA"/>
</dbReference>